<feature type="compositionally biased region" description="Gly residues" evidence="1">
    <location>
        <begin position="449"/>
        <end position="471"/>
    </location>
</feature>
<organism evidence="3 4">
    <name type="scientific">Bifidobacterium catenulatum subsp. kashiwanohense</name>
    <dbReference type="NCBI Taxonomy" id="630129"/>
    <lineage>
        <taxon>Bacteria</taxon>
        <taxon>Bacillati</taxon>
        <taxon>Actinomycetota</taxon>
        <taxon>Actinomycetes</taxon>
        <taxon>Bifidobacteriales</taxon>
        <taxon>Bifidobacteriaceae</taxon>
        <taxon>Bifidobacterium</taxon>
    </lineage>
</organism>
<keyword evidence="2" id="KW-1133">Transmembrane helix</keyword>
<feature type="compositionally biased region" description="Polar residues" evidence="1">
    <location>
        <begin position="89"/>
        <end position="104"/>
    </location>
</feature>
<feature type="region of interest" description="Disordered" evidence="1">
    <location>
        <begin position="1"/>
        <end position="130"/>
    </location>
</feature>
<feature type="compositionally biased region" description="Basic and acidic residues" evidence="1">
    <location>
        <begin position="394"/>
        <end position="408"/>
    </location>
</feature>
<gene>
    <name evidence="3" type="ORF">OB951_06975</name>
</gene>
<dbReference type="Proteomes" id="UP001161916">
    <property type="component" value="Unassembled WGS sequence"/>
</dbReference>
<evidence type="ECO:0008006" key="5">
    <source>
        <dbReference type="Google" id="ProtNLM"/>
    </source>
</evidence>
<feature type="transmembrane region" description="Helical" evidence="2">
    <location>
        <begin position="201"/>
        <end position="219"/>
    </location>
</feature>
<feature type="compositionally biased region" description="Polar residues" evidence="1">
    <location>
        <begin position="1"/>
        <end position="14"/>
    </location>
</feature>
<feature type="region of interest" description="Disordered" evidence="1">
    <location>
        <begin position="279"/>
        <end position="301"/>
    </location>
</feature>
<accession>A0AA43T5R2</accession>
<proteinExistence type="predicted"/>
<feature type="compositionally biased region" description="Low complexity" evidence="1">
    <location>
        <begin position="62"/>
        <end position="76"/>
    </location>
</feature>
<feature type="compositionally biased region" description="Polar residues" evidence="1">
    <location>
        <begin position="480"/>
        <end position="491"/>
    </location>
</feature>
<evidence type="ECO:0000256" key="1">
    <source>
        <dbReference type="SAM" id="MobiDB-lite"/>
    </source>
</evidence>
<reference evidence="3" key="1">
    <citation type="submission" date="2022-09" db="EMBL/GenBank/DDBJ databases">
        <authorList>
            <person name="Orihara K."/>
        </authorList>
    </citation>
    <scope>NUCLEOTIDE SEQUENCE</scope>
    <source>
        <strain evidence="3">YIT 13062</strain>
    </source>
</reference>
<protein>
    <recommendedName>
        <fullName evidence="5">Molecular chaperone</fullName>
    </recommendedName>
</protein>
<feature type="compositionally biased region" description="Basic and acidic residues" evidence="1">
    <location>
        <begin position="48"/>
        <end position="61"/>
    </location>
</feature>
<feature type="region of interest" description="Disordered" evidence="1">
    <location>
        <begin position="394"/>
        <end position="491"/>
    </location>
</feature>
<evidence type="ECO:0000313" key="4">
    <source>
        <dbReference type="Proteomes" id="UP001161916"/>
    </source>
</evidence>
<name>A0AA43T5R2_9BIFI</name>
<sequence length="491" mass="52705">MTSEQPSLFDQLTPSDALRDDLDWLDSLQETKPSTPPRKPRNRRSNRKHDIEPVQHDDKHGTTTAPPTETTVPATVQDTFALPPVSEGATDTTPVPQSTGVENDQTAERPEPSMPSSDARPMPAVPLPPRPAMEDANVPDEAEDTLVSMVPIGDETPSDIPPVATETVFGGIRTAVSLQDVADPDGPSEDARTMVWVRRGLIGALTFILLLVLFAIMGSHSATVRQQASAERLQTSMSQLSTWTGKAKTTIKQADRVGLKDTDDTDSLRRLIDSNGRLMHSDRTGLSENESERLAAKSDKATKRTRTLTNKIGRLVKEKPLTDAKNKCHTALDKASKASNDAKPSDDATRTAKDTLDKLIAQARKLDKKTTIDTWADLAAKLDKARENLARALDAKTKADEEAKRQAEEQEQQQQQQQAAPIPTPAPTPTPQYHGSSGGSGSTTVPRGNNGGNTNNGGTGNSGGSSGGNSGGWYVPPETPDNSLPNNDSSL</sequence>
<feature type="compositionally biased region" description="Low complexity" evidence="1">
    <location>
        <begin position="412"/>
        <end position="421"/>
    </location>
</feature>
<reference evidence="3" key="2">
    <citation type="journal article" date="2023" name="Gut Microbes">
        <title>Characterization of Bifidobacterium kashiwanohense that utilizes both milk- and plant-derived oligosaccharides.</title>
        <authorList>
            <person name="Orihara K."/>
            <person name="Yahagi K."/>
            <person name="Saito Y."/>
            <person name="Watanabe Y."/>
            <person name="Sasai T."/>
            <person name="Hara T."/>
            <person name="Tsukuda N."/>
            <person name="Oki K."/>
            <person name="Fujimoto J."/>
            <person name="Matsuki T."/>
        </authorList>
    </citation>
    <scope>NUCLEOTIDE SEQUENCE</scope>
    <source>
        <strain evidence="3">YIT 13062</strain>
    </source>
</reference>
<evidence type="ECO:0000313" key="3">
    <source>
        <dbReference type="EMBL" id="MDH7890331.1"/>
    </source>
</evidence>
<keyword evidence="2" id="KW-0812">Transmembrane</keyword>
<dbReference type="AlphaFoldDB" id="A0AA43T5R2"/>
<keyword evidence="2" id="KW-0472">Membrane</keyword>
<dbReference type="RefSeq" id="WP_278652356.1">
    <property type="nucleotide sequence ID" value="NZ_JAOPMG010000004.1"/>
</dbReference>
<dbReference type="EMBL" id="JAOPMH010000007">
    <property type="protein sequence ID" value="MDH7890331.1"/>
    <property type="molecule type" value="Genomic_DNA"/>
</dbReference>
<comment type="caution">
    <text evidence="3">The sequence shown here is derived from an EMBL/GenBank/DDBJ whole genome shotgun (WGS) entry which is preliminary data.</text>
</comment>
<evidence type="ECO:0000256" key="2">
    <source>
        <dbReference type="SAM" id="Phobius"/>
    </source>
</evidence>
<feature type="compositionally biased region" description="Basic residues" evidence="1">
    <location>
        <begin position="38"/>
        <end position="47"/>
    </location>
</feature>